<dbReference type="PANTHER" id="PTHR11122">
    <property type="entry name" value="APOSPORY-ASSOCIATED PROTEIN C-RELATED"/>
    <property type="match status" value="1"/>
</dbReference>
<dbReference type="PIRSF" id="PIRSF016020">
    <property type="entry name" value="PHexose_mutarotase"/>
    <property type="match status" value="1"/>
</dbReference>
<organism evidence="3 4">
    <name type="scientific">Zhongshania aquimaris</name>
    <dbReference type="NCBI Taxonomy" id="2857107"/>
    <lineage>
        <taxon>Bacteria</taxon>
        <taxon>Pseudomonadati</taxon>
        <taxon>Pseudomonadota</taxon>
        <taxon>Gammaproteobacteria</taxon>
        <taxon>Cellvibrionales</taxon>
        <taxon>Spongiibacteraceae</taxon>
        <taxon>Zhongshania</taxon>
    </lineage>
</organism>
<comment type="caution">
    <text evidence="3">The sequence shown here is derived from an EMBL/GenBank/DDBJ whole genome shotgun (WGS) entry which is preliminary data.</text>
</comment>
<comment type="similarity">
    <text evidence="2">Belongs to the glucose-6-phosphate 1-epimerase family.</text>
</comment>
<dbReference type="InterPro" id="IPR025532">
    <property type="entry name" value="G6P_1-epimerase"/>
</dbReference>
<dbReference type="RefSeq" id="WP_219044307.1">
    <property type="nucleotide sequence ID" value="NZ_JAHWDQ010000004.1"/>
</dbReference>
<dbReference type="Proteomes" id="UP001166291">
    <property type="component" value="Unassembled WGS sequence"/>
</dbReference>
<sequence length="311" mass="34268">MDADTAAIIDVLELQNAQIYLRPASAVFTRQDGFSESNSDLPMLECVSAKCRAIISLQGAQVLSFCPAGKSDLLWLSSRSNFQSGQAIRGGIPVCLPWFGVNRRQADLPKHGLARTQLWALDDVHQGEDEVIKLCFTFRPASDDFALFPYSFLAELTVELGDKLRLGLRVTNEGQETMPLSFALHSYFSVGEVQSVSIDGIDGREYLDNCKGLARFVQHDSMFFDREIDRVYESAAGKQTIIDGDRKITVEGQGCDTVVIWNPGAELAETMSDVGSQYYRYVCVERGMAFADELELAAGEMVAAEMQLSSG</sequence>
<keyword evidence="1 2" id="KW-0413">Isomerase</keyword>
<protein>
    <recommendedName>
        <fullName evidence="2">Putative glucose-6-phosphate 1-epimerase</fullName>
        <ecNumber evidence="2">5.1.3.15</ecNumber>
    </recommendedName>
</protein>
<proteinExistence type="inferred from homology"/>
<dbReference type="CDD" id="cd09020">
    <property type="entry name" value="D-hex-6-P-epi_like"/>
    <property type="match status" value="1"/>
</dbReference>
<evidence type="ECO:0000256" key="2">
    <source>
        <dbReference type="PIRNR" id="PIRNR016020"/>
    </source>
</evidence>
<dbReference type="InterPro" id="IPR008183">
    <property type="entry name" value="Aldose_1/G6P_1-epimerase"/>
</dbReference>
<evidence type="ECO:0000313" key="3">
    <source>
        <dbReference type="EMBL" id="MBW2942066.1"/>
    </source>
</evidence>
<name>A0ABS6VUR3_9GAMM</name>
<accession>A0ABS6VUR3</accession>
<dbReference type="PANTHER" id="PTHR11122:SF13">
    <property type="entry name" value="GLUCOSE-6-PHOSPHATE 1-EPIMERASE"/>
    <property type="match status" value="1"/>
</dbReference>
<evidence type="ECO:0000256" key="1">
    <source>
        <dbReference type="ARBA" id="ARBA00023235"/>
    </source>
</evidence>
<dbReference type="EMBL" id="JAHWDQ010000004">
    <property type="protein sequence ID" value="MBW2942066.1"/>
    <property type="molecule type" value="Genomic_DNA"/>
</dbReference>
<dbReference type="Pfam" id="PF01263">
    <property type="entry name" value="Aldose_epim"/>
    <property type="match status" value="1"/>
</dbReference>
<dbReference type="EC" id="5.1.3.15" evidence="2"/>
<keyword evidence="4" id="KW-1185">Reference proteome</keyword>
<gene>
    <name evidence="3" type="ORF">KXJ70_14820</name>
</gene>
<evidence type="ECO:0000313" key="4">
    <source>
        <dbReference type="Proteomes" id="UP001166291"/>
    </source>
</evidence>
<reference evidence="3" key="1">
    <citation type="submission" date="2021-07" db="EMBL/GenBank/DDBJ databases">
        <title>Zhongshania sp. CAU 1632 isolated from seawater.</title>
        <authorList>
            <person name="Kim W."/>
        </authorList>
    </citation>
    <scope>NUCLEOTIDE SEQUENCE</scope>
    <source>
        <strain evidence="3">CAU 1632</strain>
    </source>
</reference>